<dbReference type="AlphaFoldDB" id="A0A0F4YVV5"/>
<accession>A0A0F4YVV5</accession>
<keyword evidence="2" id="KW-1185">Reference proteome</keyword>
<reference evidence="1 2" key="1">
    <citation type="submission" date="2015-04" db="EMBL/GenBank/DDBJ databases">
        <authorList>
            <person name="Heijne W.H."/>
            <person name="Fedorova N.D."/>
            <person name="Nierman W.C."/>
            <person name="Vollebregt A.W."/>
            <person name="Zhao Z."/>
            <person name="Wu L."/>
            <person name="Kumar M."/>
            <person name="Stam H."/>
            <person name="van den Berg M.A."/>
            <person name="Pel H.J."/>
        </authorList>
    </citation>
    <scope>NUCLEOTIDE SEQUENCE [LARGE SCALE GENOMIC DNA]</scope>
    <source>
        <strain evidence="1 2">CBS 393.64</strain>
    </source>
</reference>
<evidence type="ECO:0000313" key="2">
    <source>
        <dbReference type="Proteomes" id="UP000053958"/>
    </source>
</evidence>
<dbReference type="GeneID" id="25316346"/>
<dbReference type="EMBL" id="LASV01000162">
    <property type="protein sequence ID" value="KKA21986.1"/>
    <property type="molecule type" value="Genomic_DNA"/>
</dbReference>
<name>A0A0F4YVV5_RASE3</name>
<gene>
    <name evidence="1" type="ORF">T310_3997</name>
</gene>
<proteinExistence type="predicted"/>
<organism evidence="1 2">
    <name type="scientific">Rasamsonia emersonii (strain ATCC 16479 / CBS 393.64 / IMI 116815)</name>
    <dbReference type="NCBI Taxonomy" id="1408163"/>
    <lineage>
        <taxon>Eukaryota</taxon>
        <taxon>Fungi</taxon>
        <taxon>Dikarya</taxon>
        <taxon>Ascomycota</taxon>
        <taxon>Pezizomycotina</taxon>
        <taxon>Eurotiomycetes</taxon>
        <taxon>Eurotiomycetidae</taxon>
        <taxon>Eurotiales</taxon>
        <taxon>Trichocomaceae</taxon>
        <taxon>Rasamsonia</taxon>
    </lineage>
</organism>
<sequence>MKIRLYQRHIKGLTLVLSWSWILLRREVRSQHLRLNSSDVDSDDYNLLDTMSLSQGCAPQAEGSNGSNDVTNFSQYIPRLACVDEKGLRDLITSPSKLRQ</sequence>
<dbReference type="Proteomes" id="UP000053958">
    <property type="component" value="Unassembled WGS sequence"/>
</dbReference>
<comment type="caution">
    <text evidence="1">The sequence shown here is derived from an EMBL/GenBank/DDBJ whole genome shotgun (WGS) entry which is preliminary data.</text>
</comment>
<evidence type="ECO:0000313" key="1">
    <source>
        <dbReference type="EMBL" id="KKA21986.1"/>
    </source>
</evidence>
<protein>
    <submittedName>
        <fullName evidence="1">Uncharacterized protein</fullName>
    </submittedName>
</protein>
<dbReference type="RefSeq" id="XP_013328598.1">
    <property type="nucleotide sequence ID" value="XM_013473144.1"/>
</dbReference>